<dbReference type="SUPFAM" id="SSF53623">
    <property type="entry name" value="MurD-like peptide ligases, catalytic domain"/>
    <property type="match status" value="1"/>
</dbReference>
<dbReference type="RefSeq" id="WP_259509321.1">
    <property type="nucleotide sequence ID" value="NZ_JANLCM010000002.1"/>
</dbReference>
<dbReference type="Gene3D" id="3.40.1190.10">
    <property type="entry name" value="Mur-like, catalytic domain"/>
    <property type="match status" value="1"/>
</dbReference>
<keyword evidence="14" id="KW-1185">Reference proteome</keyword>
<dbReference type="Proteomes" id="UP001165584">
    <property type="component" value="Unassembled WGS sequence"/>
</dbReference>
<sequence>MTDDAALPSGSARLDGLTSWHADWAGLRVAVLGLGVTGFSVADTLTELGASVLVVAESAKKEYADLVPVIGAKLVLAPAGEIPAELADFEPELVVASPGYHPDDALIVWAESAGTPVWGDVELAWRLRDKVVRPDGRPADWIAVTGTNGKTTTVQLTASMLLAAGLRVAPCGNIGIPVLDAIRDPQGFDVLVVELSSYQLHSTSSMSPWASVVLNVADDHLDWHGSFEAYAAAKARVYTNTRVACVYNKGDELTMRMVEDAEVVDGARAIGFGLGVPGPSDFGVVDGILCDRAFLDDRRDAALEIVTVDELRMRGLAAPHTVADVLAAAALARSYGAPIEAIRAALAEFTLDRHRIEHVVTAGGVTWVDDSKATNPHAAAASLRAYPSIVWVVGGLLKGVDIDPLVQASVAPEAGRESSRVRAVVVIGADRTEVVASLRRHAPELPLFEVDDAETSDVMSAAVALAAAAARPGDVVLLAPAAASMDQFADYADRGTRFAEAVRKHVGGIDGDDTLPDSPSIRPR</sequence>
<dbReference type="Gene3D" id="3.90.190.20">
    <property type="entry name" value="Mur ligase, C-terminal domain"/>
    <property type="match status" value="1"/>
</dbReference>
<keyword evidence="8 9" id="KW-0131">Cell cycle</keyword>
<evidence type="ECO:0000259" key="11">
    <source>
        <dbReference type="Pfam" id="PF02875"/>
    </source>
</evidence>
<evidence type="ECO:0000259" key="12">
    <source>
        <dbReference type="Pfam" id="PF08245"/>
    </source>
</evidence>
<evidence type="ECO:0000256" key="5">
    <source>
        <dbReference type="ARBA" id="ARBA00022618"/>
    </source>
</evidence>
<dbReference type="InterPro" id="IPR004101">
    <property type="entry name" value="Mur_ligase_C"/>
</dbReference>
<evidence type="ECO:0000256" key="10">
    <source>
        <dbReference type="RuleBase" id="RU003664"/>
    </source>
</evidence>
<feature type="domain" description="Mur ligase C-terminal" evidence="11">
    <location>
        <begin position="354"/>
        <end position="481"/>
    </location>
</feature>
<keyword evidence="7 9" id="KW-0067">ATP-binding</keyword>
<dbReference type="SUPFAM" id="SSF53244">
    <property type="entry name" value="MurD-like peptide ligases, peptide-binding domain"/>
    <property type="match status" value="1"/>
</dbReference>
<keyword evidence="9 10" id="KW-0961">Cell wall biogenesis/degradation</keyword>
<comment type="similarity">
    <text evidence="9">Belongs to the MurCDEF family.</text>
</comment>
<evidence type="ECO:0000313" key="13">
    <source>
        <dbReference type="EMBL" id="MCS5719797.1"/>
    </source>
</evidence>
<reference evidence="13" key="1">
    <citation type="submission" date="2022-08" db="EMBL/GenBank/DDBJ databases">
        <authorList>
            <person name="Deng Y."/>
            <person name="Han X.-F."/>
            <person name="Zhang Y.-Q."/>
        </authorList>
    </citation>
    <scope>NUCLEOTIDE SEQUENCE</scope>
    <source>
        <strain evidence="13">CPCC 205763</strain>
    </source>
</reference>
<feature type="domain" description="Mur ligase central" evidence="12">
    <location>
        <begin position="144"/>
        <end position="263"/>
    </location>
</feature>
<dbReference type="HAMAP" id="MF_00639">
    <property type="entry name" value="MurD"/>
    <property type="match status" value="1"/>
</dbReference>
<evidence type="ECO:0000313" key="14">
    <source>
        <dbReference type="Proteomes" id="UP001165584"/>
    </source>
</evidence>
<dbReference type="Gene3D" id="3.40.50.720">
    <property type="entry name" value="NAD(P)-binding Rossmann-like Domain"/>
    <property type="match status" value="1"/>
</dbReference>
<dbReference type="SUPFAM" id="SSF51984">
    <property type="entry name" value="MurCD N-terminal domain"/>
    <property type="match status" value="1"/>
</dbReference>
<proteinExistence type="inferred from homology"/>
<gene>
    <name evidence="9 13" type="primary">murD</name>
    <name evidence="13" type="ORF">N1027_16810</name>
</gene>
<keyword evidence="9 10" id="KW-0573">Peptidoglycan synthesis</keyword>
<dbReference type="EC" id="6.3.2.9" evidence="9 10"/>
<organism evidence="13 14">
    <name type="scientific">Herbiconiux aconitum</name>
    <dbReference type="NCBI Taxonomy" id="2970913"/>
    <lineage>
        <taxon>Bacteria</taxon>
        <taxon>Bacillati</taxon>
        <taxon>Actinomycetota</taxon>
        <taxon>Actinomycetes</taxon>
        <taxon>Micrococcales</taxon>
        <taxon>Microbacteriaceae</taxon>
        <taxon>Herbiconiux</taxon>
    </lineage>
</organism>
<evidence type="ECO:0000256" key="4">
    <source>
        <dbReference type="ARBA" id="ARBA00022598"/>
    </source>
</evidence>
<dbReference type="InterPro" id="IPR036615">
    <property type="entry name" value="Mur_ligase_C_dom_sf"/>
</dbReference>
<dbReference type="InterPro" id="IPR013221">
    <property type="entry name" value="Mur_ligase_cen"/>
</dbReference>
<dbReference type="InterPro" id="IPR036565">
    <property type="entry name" value="Mur-like_cat_sf"/>
</dbReference>
<dbReference type="InterPro" id="IPR018109">
    <property type="entry name" value="Folylpolyglutamate_synth_CS"/>
</dbReference>
<dbReference type="Pfam" id="PF02875">
    <property type="entry name" value="Mur_ligase_C"/>
    <property type="match status" value="1"/>
</dbReference>
<dbReference type="InterPro" id="IPR005762">
    <property type="entry name" value="MurD"/>
</dbReference>
<keyword evidence="4 9" id="KW-0436">Ligase</keyword>
<evidence type="ECO:0000256" key="9">
    <source>
        <dbReference type="HAMAP-Rule" id="MF_00639"/>
    </source>
</evidence>
<comment type="subcellular location">
    <subcellularLocation>
        <location evidence="1 9 10">Cytoplasm</location>
    </subcellularLocation>
</comment>
<comment type="function">
    <text evidence="9 10">Cell wall formation. Catalyzes the addition of glutamate to the nucleotide precursor UDP-N-acetylmuramoyl-L-alanine (UMA).</text>
</comment>
<evidence type="ECO:0000256" key="3">
    <source>
        <dbReference type="ARBA" id="ARBA00022490"/>
    </source>
</evidence>
<dbReference type="PANTHER" id="PTHR43692:SF1">
    <property type="entry name" value="UDP-N-ACETYLMURAMOYLALANINE--D-GLUTAMATE LIGASE"/>
    <property type="match status" value="1"/>
</dbReference>
<keyword evidence="5 9" id="KW-0132">Cell division</keyword>
<comment type="pathway">
    <text evidence="2 9 10">Cell wall biogenesis; peptidoglycan biosynthesis.</text>
</comment>
<keyword evidence="9 10" id="KW-0133">Cell shape</keyword>
<comment type="catalytic activity">
    <reaction evidence="9 10">
        <text>UDP-N-acetyl-alpha-D-muramoyl-L-alanine + D-glutamate + ATP = UDP-N-acetyl-alpha-D-muramoyl-L-alanyl-D-glutamate + ADP + phosphate + H(+)</text>
        <dbReference type="Rhea" id="RHEA:16429"/>
        <dbReference type="ChEBI" id="CHEBI:15378"/>
        <dbReference type="ChEBI" id="CHEBI:29986"/>
        <dbReference type="ChEBI" id="CHEBI:30616"/>
        <dbReference type="ChEBI" id="CHEBI:43474"/>
        <dbReference type="ChEBI" id="CHEBI:83898"/>
        <dbReference type="ChEBI" id="CHEBI:83900"/>
        <dbReference type="ChEBI" id="CHEBI:456216"/>
        <dbReference type="EC" id="6.3.2.9"/>
    </reaction>
</comment>
<name>A0ABT2GUA3_9MICO</name>
<comment type="caution">
    <text evidence="13">The sequence shown here is derived from an EMBL/GenBank/DDBJ whole genome shotgun (WGS) entry which is preliminary data.</text>
</comment>
<keyword evidence="6 9" id="KW-0547">Nucleotide-binding</keyword>
<keyword evidence="3 9" id="KW-0963">Cytoplasm</keyword>
<evidence type="ECO:0000256" key="8">
    <source>
        <dbReference type="ARBA" id="ARBA00023306"/>
    </source>
</evidence>
<evidence type="ECO:0000256" key="6">
    <source>
        <dbReference type="ARBA" id="ARBA00022741"/>
    </source>
</evidence>
<dbReference type="GO" id="GO:0008764">
    <property type="term" value="F:UDP-N-acetylmuramoylalanine-D-glutamate ligase activity"/>
    <property type="evidence" value="ECO:0007669"/>
    <property type="project" value="UniProtKB-EC"/>
</dbReference>
<dbReference type="NCBIfam" id="TIGR01087">
    <property type="entry name" value="murD"/>
    <property type="match status" value="1"/>
</dbReference>
<accession>A0ABT2GUA3</accession>
<dbReference type="PANTHER" id="PTHR43692">
    <property type="entry name" value="UDP-N-ACETYLMURAMOYLALANINE--D-GLUTAMATE LIGASE"/>
    <property type="match status" value="1"/>
</dbReference>
<dbReference type="EMBL" id="JANLCM010000002">
    <property type="protein sequence ID" value="MCS5719797.1"/>
    <property type="molecule type" value="Genomic_DNA"/>
</dbReference>
<dbReference type="PROSITE" id="PS01011">
    <property type="entry name" value="FOLYLPOLYGLU_SYNT_1"/>
    <property type="match status" value="1"/>
</dbReference>
<dbReference type="Pfam" id="PF08245">
    <property type="entry name" value="Mur_ligase_M"/>
    <property type="match status" value="1"/>
</dbReference>
<protein>
    <recommendedName>
        <fullName evidence="9 10">UDP-N-acetylmuramoylalanine--D-glutamate ligase</fullName>
        <ecNumber evidence="9 10">6.3.2.9</ecNumber>
    </recommendedName>
    <alternativeName>
        <fullName evidence="9">D-glutamic acid-adding enzyme</fullName>
    </alternativeName>
    <alternativeName>
        <fullName evidence="9">UDP-N-acetylmuramoyl-L-alanyl-D-glutamate synthetase</fullName>
    </alternativeName>
</protein>
<evidence type="ECO:0000256" key="7">
    <source>
        <dbReference type="ARBA" id="ARBA00022840"/>
    </source>
</evidence>
<feature type="binding site" evidence="9">
    <location>
        <begin position="146"/>
        <end position="152"/>
    </location>
    <ligand>
        <name>ATP</name>
        <dbReference type="ChEBI" id="CHEBI:30616"/>
    </ligand>
</feature>
<evidence type="ECO:0000256" key="1">
    <source>
        <dbReference type="ARBA" id="ARBA00004496"/>
    </source>
</evidence>
<evidence type="ECO:0000256" key="2">
    <source>
        <dbReference type="ARBA" id="ARBA00004752"/>
    </source>
</evidence>